<proteinExistence type="predicted"/>
<evidence type="ECO:0000256" key="1">
    <source>
        <dbReference type="SAM" id="MobiDB-lite"/>
    </source>
</evidence>
<accession>A0A6A4TLJ9</accession>
<organism evidence="2 3">
    <name type="scientific">Scophthalmus maximus</name>
    <name type="common">Turbot</name>
    <name type="synonym">Psetta maxima</name>
    <dbReference type="NCBI Taxonomy" id="52904"/>
    <lineage>
        <taxon>Eukaryota</taxon>
        <taxon>Metazoa</taxon>
        <taxon>Chordata</taxon>
        <taxon>Craniata</taxon>
        <taxon>Vertebrata</taxon>
        <taxon>Euteleostomi</taxon>
        <taxon>Actinopterygii</taxon>
        <taxon>Neopterygii</taxon>
        <taxon>Teleostei</taxon>
        <taxon>Neoteleostei</taxon>
        <taxon>Acanthomorphata</taxon>
        <taxon>Carangaria</taxon>
        <taxon>Pleuronectiformes</taxon>
        <taxon>Pleuronectoidei</taxon>
        <taxon>Scophthalmidae</taxon>
        <taxon>Scophthalmus</taxon>
    </lineage>
</organism>
<evidence type="ECO:0000313" key="3">
    <source>
        <dbReference type="Proteomes" id="UP000438429"/>
    </source>
</evidence>
<dbReference type="Proteomes" id="UP000438429">
    <property type="component" value="Unassembled WGS sequence"/>
</dbReference>
<dbReference type="AlphaFoldDB" id="A0A6A4TLJ9"/>
<reference evidence="2 3" key="1">
    <citation type="submission" date="2019-06" db="EMBL/GenBank/DDBJ databases">
        <title>Draft genomes of female and male turbot (Scophthalmus maximus).</title>
        <authorList>
            <person name="Xu H."/>
            <person name="Xu X.-W."/>
            <person name="Shao C."/>
            <person name="Chen S."/>
        </authorList>
    </citation>
    <scope>NUCLEOTIDE SEQUENCE [LARGE SCALE GENOMIC DNA]</scope>
    <source>
        <strain evidence="2">Ysfricsl-2016a</strain>
        <tissue evidence="2">Blood</tissue>
    </source>
</reference>
<feature type="compositionally biased region" description="Basic and acidic residues" evidence="1">
    <location>
        <begin position="25"/>
        <end position="49"/>
    </location>
</feature>
<feature type="region of interest" description="Disordered" evidence="1">
    <location>
        <begin position="1"/>
        <end position="49"/>
    </location>
</feature>
<dbReference type="EMBL" id="VEVO01000003">
    <property type="protein sequence ID" value="KAF0044084.1"/>
    <property type="molecule type" value="Genomic_DNA"/>
</dbReference>
<protein>
    <submittedName>
        <fullName evidence="2">Uncharacterized protein</fullName>
    </submittedName>
</protein>
<name>A0A6A4TLJ9_SCOMX</name>
<comment type="caution">
    <text evidence="2">The sequence shown here is derived from an EMBL/GenBank/DDBJ whole genome shotgun (WGS) entry which is preliminary data.</text>
</comment>
<sequence>MGSGPRAQGKGCRRSSSHSVVTSRIRSERASDGRRRCRGDRQKEKRDDRTQTYFLIPLVLLSNRPAATPASASLAMAFRFVSSPPPPPPTAGAFL</sequence>
<gene>
    <name evidence="2" type="ORF">F2P81_003242</name>
</gene>
<evidence type="ECO:0000313" key="2">
    <source>
        <dbReference type="EMBL" id="KAF0044084.1"/>
    </source>
</evidence>